<dbReference type="PANTHER" id="PTHR14159:SF0">
    <property type="entry name" value="ATAXIN-3-RELATED"/>
    <property type="match status" value="1"/>
</dbReference>
<keyword evidence="9" id="KW-0804">Transcription</keyword>
<evidence type="ECO:0000256" key="2">
    <source>
        <dbReference type="ARBA" id="ARBA00004123"/>
    </source>
</evidence>
<keyword evidence="8" id="KW-0805">Transcription regulation</keyword>
<evidence type="ECO:0000256" key="8">
    <source>
        <dbReference type="ARBA" id="ARBA00023015"/>
    </source>
</evidence>
<dbReference type="Gene3D" id="1.10.287.10">
    <property type="entry name" value="S15/NS1, RNA-binding"/>
    <property type="match status" value="1"/>
</dbReference>
<dbReference type="EC" id="3.4.19.12" evidence="3"/>
<comment type="caution">
    <text evidence="15">The sequence shown here is derived from an EMBL/GenBank/DDBJ whole genome shotgun (WGS) entry which is preliminary data.</text>
</comment>
<comment type="caution">
    <text evidence="12">Lacks conserved residue(s) required for the propagation of feature annotation.</text>
</comment>
<feature type="active site" description="Proton acceptor" evidence="11">
    <location>
        <position position="116"/>
    </location>
</feature>
<reference evidence="15 16" key="1">
    <citation type="submission" date="2019-02" db="EMBL/GenBank/DDBJ databases">
        <title>Genome sequencing of the rare red list fungi Antrodiella citrinella (Flaviporus citrinellus).</title>
        <authorList>
            <person name="Buettner E."/>
            <person name="Kellner H."/>
        </authorList>
    </citation>
    <scope>NUCLEOTIDE SEQUENCE [LARGE SCALE GENOMIC DNA]</scope>
    <source>
        <strain evidence="15 16">DSM 108506</strain>
    </source>
</reference>
<dbReference type="Gene3D" id="3.90.70.40">
    <property type="match status" value="1"/>
</dbReference>
<keyword evidence="4" id="KW-0645">Protease</keyword>
<sequence length="526" mass="57485">MAALQHLTSLIYHEKQEQGSMLCAQHALNGLLQENYYTAPDLSHIAHELDQLEEQYDDHNSGATSTNMDDTGFFSLQVLEKALQYIRLVRWRSEAMRPYTDHPETQLAFILNYQQHWYTLRRFGAASSDPSLASNPEEGIWFNLNSSLPQPERIGSTHLGMVLQQAEAEGYSVFAVVQLDPEGPLALRRTEVDEYAATLGSASGAGFARPDADDAMQHSGLEDEDMDMQAALQASLMMDAGSGRGGSGSGSGDIYGSSSSNARYPPPISANPFSNPLGSRDTNTNSGLRTPTQRTRSGYSALSHQSSADSDEDDEYVDAEDSLPALGTYASASVSDPLAASRRRSELLIAHMQRQQEAAMRETHMEEAMRVQAGMQPRRRRTQHEEEQAELERAIAANEDDDGEGEGEERIVPGPVVQEPVGLRQTSRVYDDDDAELQAALKASLESVPPGFQVPDTPPPRRFTLPPPPAPSIPPPPPAVRTASSDSMATDDDETESEADSSVVEEPAPVVDVDEMRRRRLAKFGA</sequence>
<dbReference type="PRINTS" id="PR01233">
    <property type="entry name" value="JOSEPHIN"/>
</dbReference>
<name>A0A4S4MV27_9APHY</name>
<evidence type="ECO:0000256" key="5">
    <source>
        <dbReference type="ARBA" id="ARBA00022786"/>
    </source>
</evidence>
<dbReference type="PROSITE" id="PS50957">
    <property type="entry name" value="JOSEPHIN"/>
    <property type="match status" value="1"/>
</dbReference>
<feature type="compositionally biased region" description="Polar residues" evidence="13">
    <location>
        <begin position="271"/>
        <end position="308"/>
    </location>
</feature>
<feature type="compositionally biased region" description="Pro residues" evidence="13">
    <location>
        <begin position="456"/>
        <end position="479"/>
    </location>
</feature>
<keyword evidence="16" id="KW-1185">Reference proteome</keyword>
<feature type="compositionally biased region" description="Gly residues" evidence="13">
    <location>
        <begin position="242"/>
        <end position="253"/>
    </location>
</feature>
<feature type="active site" evidence="11">
    <location>
        <position position="145"/>
    </location>
</feature>
<keyword evidence="5" id="KW-0833">Ubl conjugation pathway</keyword>
<feature type="active site" description="Nucleophile" evidence="11">
    <location>
        <position position="23"/>
    </location>
</feature>
<dbReference type="GO" id="GO:0005634">
    <property type="term" value="C:nucleus"/>
    <property type="evidence" value="ECO:0007669"/>
    <property type="project" value="UniProtKB-SubCell"/>
</dbReference>
<evidence type="ECO:0000313" key="15">
    <source>
        <dbReference type="EMBL" id="THH30129.1"/>
    </source>
</evidence>
<evidence type="ECO:0000259" key="14">
    <source>
        <dbReference type="PROSITE" id="PS50957"/>
    </source>
</evidence>
<dbReference type="GO" id="GO:0004843">
    <property type="term" value="F:cysteine-type deubiquitinase activity"/>
    <property type="evidence" value="ECO:0007669"/>
    <property type="project" value="UniProtKB-EC"/>
</dbReference>
<dbReference type="InterPro" id="IPR006155">
    <property type="entry name" value="Josephin"/>
</dbReference>
<evidence type="ECO:0000256" key="6">
    <source>
        <dbReference type="ARBA" id="ARBA00022801"/>
    </source>
</evidence>
<evidence type="ECO:0000256" key="12">
    <source>
        <dbReference type="PROSITE-ProRule" id="PRU00331"/>
    </source>
</evidence>
<feature type="compositionally biased region" description="Acidic residues" evidence="13">
    <location>
        <begin position="398"/>
        <end position="407"/>
    </location>
</feature>
<evidence type="ECO:0000256" key="1">
    <source>
        <dbReference type="ARBA" id="ARBA00000707"/>
    </source>
</evidence>
<dbReference type="Pfam" id="PF02099">
    <property type="entry name" value="Josephin"/>
    <property type="match status" value="1"/>
</dbReference>
<keyword evidence="10" id="KW-0539">Nucleus</keyword>
<dbReference type="SMART" id="SM01246">
    <property type="entry name" value="Josephin"/>
    <property type="match status" value="1"/>
</dbReference>
<keyword evidence="6" id="KW-0378">Hydrolase</keyword>
<evidence type="ECO:0000256" key="11">
    <source>
        <dbReference type="PIRSR" id="PIRSR633865-1"/>
    </source>
</evidence>
<accession>A0A4S4MV27</accession>
<feature type="region of interest" description="Disordered" evidence="13">
    <location>
        <begin position="239"/>
        <end position="318"/>
    </location>
</feature>
<dbReference type="OrthoDB" id="10063692at2759"/>
<proteinExistence type="predicted"/>
<gene>
    <name evidence="15" type="ORF">EUX98_g4069</name>
</gene>
<evidence type="ECO:0000313" key="16">
    <source>
        <dbReference type="Proteomes" id="UP000308730"/>
    </source>
</evidence>
<dbReference type="Gene3D" id="6.10.140.100">
    <property type="match status" value="1"/>
</dbReference>
<keyword evidence="7" id="KW-0788">Thiol protease</keyword>
<comment type="subcellular location">
    <subcellularLocation>
        <location evidence="2">Nucleus</location>
    </subcellularLocation>
</comment>
<dbReference type="GO" id="GO:0006508">
    <property type="term" value="P:proteolysis"/>
    <property type="evidence" value="ECO:0007669"/>
    <property type="project" value="UniProtKB-KW"/>
</dbReference>
<dbReference type="AlphaFoldDB" id="A0A4S4MV27"/>
<dbReference type="PANTHER" id="PTHR14159">
    <property type="entry name" value="ATAXIN-3-RELATED"/>
    <property type="match status" value="1"/>
</dbReference>
<evidence type="ECO:0000256" key="4">
    <source>
        <dbReference type="ARBA" id="ARBA00022670"/>
    </source>
</evidence>
<organism evidence="15 16">
    <name type="scientific">Antrodiella citrinella</name>
    <dbReference type="NCBI Taxonomy" id="2447956"/>
    <lineage>
        <taxon>Eukaryota</taxon>
        <taxon>Fungi</taxon>
        <taxon>Dikarya</taxon>
        <taxon>Basidiomycota</taxon>
        <taxon>Agaricomycotina</taxon>
        <taxon>Agaricomycetes</taxon>
        <taxon>Polyporales</taxon>
        <taxon>Steccherinaceae</taxon>
        <taxon>Antrodiella</taxon>
    </lineage>
</organism>
<dbReference type="Proteomes" id="UP000308730">
    <property type="component" value="Unassembled WGS sequence"/>
</dbReference>
<dbReference type="EMBL" id="SGPM01000093">
    <property type="protein sequence ID" value="THH30129.1"/>
    <property type="molecule type" value="Genomic_DNA"/>
</dbReference>
<comment type="catalytic activity">
    <reaction evidence="1">
        <text>Thiol-dependent hydrolysis of ester, thioester, amide, peptide and isopeptide bonds formed by the C-terminal Gly of ubiquitin (a 76-residue protein attached to proteins as an intracellular targeting signal).</text>
        <dbReference type="EC" id="3.4.19.12"/>
    </reaction>
</comment>
<feature type="compositionally biased region" description="Low complexity" evidence="13">
    <location>
        <begin position="500"/>
        <end position="511"/>
    </location>
</feature>
<evidence type="ECO:0000256" key="9">
    <source>
        <dbReference type="ARBA" id="ARBA00023163"/>
    </source>
</evidence>
<evidence type="ECO:0000256" key="7">
    <source>
        <dbReference type="ARBA" id="ARBA00022807"/>
    </source>
</evidence>
<feature type="compositionally biased region" description="Acidic residues" evidence="13">
    <location>
        <begin position="489"/>
        <end position="499"/>
    </location>
</feature>
<feature type="region of interest" description="Disordered" evidence="13">
    <location>
        <begin position="395"/>
        <end position="515"/>
    </location>
</feature>
<feature type="domain" description="Josephin" evidence="14">
    <location>
        <begin position="8"/>
        <end position="191"/>
    </location>
</feature>
<evidence type="ECO:0000256" key="3">
    <source>
        <dbReference type="ARBA" id="ARBA00012759"/>
    </source>
</evidence>
<dbReference type="InterPro" id="IPR033865">
    <property type="entry name" value="Ataxin-3"/>
</dbReference>
<protein>
    <recommendedName>
        <fullName evidence="3">ubiquitinyl hydrolase 1</fullName>
        <ecNumber evidence="3">3.4.19.12</ecNumber>
    </recommendedName>
</protein>
<dbReference type="GO" id="GO:0016579">
    <property type="term" value="P:protein deubiquitination"/>
    <property type="evidence" value="ECO:0007669"/>
    <property type="project" value="InterPro"/>
</dbReference>
<evidence type="ECO:0000256" key="10">
    <source>
        <dbReference type="ARBA" id="ARBA00023242"/>
    </source>
</evidence>
<feature type="compositionally biased region" description="Acidic residues" evidence="13">
    <location>
        <begin position="309"/>
        <end position="318"/>
    </location>
</feature>
<evidence type="ECO:0000256" key="13">
    <source>
        <dbReference type="SAM" id="MobiDB-lite"/>
    </source>
</evidence>